<dbReference type="AlphaFoldDB" id="A0A1J5SC03"/>
<accession>A0A1J5SC03</accession>
<evidence type="ECO:0000313" key="2">
    <source>
        <dbReference type="EMBL" id="OIR06033.1"/>
    </source>
</evidence>
<keyword evidence="1" id="KW-0472">Membrane</keyword>
<organism evidence="2">
    <name type="scientific">mine drainage metagenome</name>
    <dbReference type="NCBI Taxonomy" id="410659"/>
    <lineage>
        <taxon>unclassified sequences</taxon>
        <taxon>metagenomes</taxon>
        <taxon>ecological metagenomes</taxon>
    </lineage>
</organism>
<name>A0A1J5SC03_9ZZZZ</name>
<feature type="transmembrane region" description="Helical" evidence="1">
    <location>
        <begin position="183"/>
        <end position="204"/>
    </location>
</feature>
<sequence>MNASIIIEQPEVKLQLLAGADWQPIDSIEKDDIADLMVRRKEEKLPKVAYSSVCQTSMGTYAIGFVHKASGRVKKGKCYALAVVCSSFAQSKRVNDALFVFSAGDKRIVIAVKNGLPFFDSVFSSDEEFSASIDSLLSVFDTGCSIYGDETLLPPPVESLELAQLVSNPHLLETGLVESMSNILPVIIGSVVLLAVILGLFNYYNEQQAREAAMKAAREAALLAANQKPSHVDTLEQKLEQKRKSYVTSHGLCSGKGVLDGYKSVVELLENYGGFAVNQITADCKTGLIVASLSAKEGQPDLFAYRKDPQLRVNVNLKDATLKHEFSSDLLVDIDISHLISWHEFLAKTGTELRALNVIGISFALSDPVSIYSPQDAVDKPIFAGAINVSGDAAYLLPMIDRIKGDDIHWKSFALTRAISNGTNKKDDLQFQLNGEFYVTP</sequence>
<reference evidence="2" key="1">
    <citation type="submission" date="2016-10" db="EMBL/GenBank/DDBJ databases">
        <title>Sequence of Gallionella enrichment culture.</title>
        <authorList>
            <person name="Poehlein A."/>
            <person name="Muehling M."/>
            <person name="Daniel R."/>
        </authorList>
    </citation>
    <scope>NUCLEOTIDE SEQUENCE</scope>
</reference>
<dbReference type="EMBL" id="MLJW01000046">
    <property type="protein sequence ID" value="OIR06033.1"/>
    <property type="molecule type" value="Genomic_DNA"/>
</dbReference>
<comment type="caution">
    <text evidence="2">The sequence shown here is derived from an EMBL/GenBank/DDBJ whole genome shotgun (WGS) entry which is preliminary data.</text>
</comment>
<proteinExistence type="predicted"/>
<keyword evidence="1" id="KW-1133">Transmembrane helix</keyword>
<evidence type="ECO:0008006" key="3">
    <source>
        <dbReference type="Google" id="ProtNLM"/>
    </source>
</evidence>
<evidence type="ECO:0000256" key="1">
    <source>
        <dbReference type="SAM" id="Phobius"/>
    </source>
</evidence>
<keyword evidence="1" id="KW-0812">Transmembrane</keyword>
<protein>
    <recommendedName>
        <fullName evidence="3">Pilin accessory protein (PilO)</fullName>
    </recommendedName>
</protein>
<gene>
    <name evidence="2" type="ORF">GALL_118300</name>
</gene>